<dbReference type="SUPFAM" id="SSF50998">
    <property type="entry name" value="Quinoprotein alcohol dehydrogenase-like"/>
    <property type="match status" value="1"/>
</dbReference>
<evidence type="ECO:0008006" key="4">
    <source>
        <dbReference type="Google" id="ProtNLM"/>
    </source>
</evidence>
<proteinExistence type="predicted"/>
<dbReference type="OrthoDB" id="5522807at2"/>
<sequence length="480" mass="50763" precursor="true">MKPQNLCTVVVLSLCWLLVFPGMSLGDDAPVAGVMADPSMESEGVGADPVLSAEGSTVPQAADPGGWVRKYPPQPRDVSAGASDVAVDGAGNVHITGIMETGILTVKYDNAGKLRWARRIGREKGAASSCITVDGSGNVYVAGKIKSSSGFSDFITIKYNSSGVYQWSKTFRGPADRDGYAMAVAVDGSGNVYVAGCSTNADPIPFFADLVVIKYAPDGKRQWVRRHKNGYLVRGCRCMALDGAGNVYVTASTTDGDDGILTVKYDKTGELRWETLYKGYGSCAIAVDRAGNAHVVGASQGTANDRYAVLKYDAGGNLQWSETFPYGPASFYWADIALDGSGGVYVSGIAKGSDSCYGYLTWKYDSNGVRQWTRRYRGVSENDISSPAMAVDGSGSVHVTGGLAGKNSSLDFATVKYDTDGIRQWTRRYNGTGNLDDRATSIALDAAGNAFVTGISYRTDAIFEAVTIKIPATTGRAAGK</sequence>
<dbReference type="Gene3D" id="2.120.10.30">
    <property type="entry name" value="TolB, C-terminal domain"/>
    <property type="match status" value="2"/>
</dbReference>
<evidence type="ECO:0000313" key="2">
    <source>
        <dbReference type="EMBL" id="ABK18292.1"/>
    </source>
</evidence>
<dbReference type="InterPro" id="IPR011047">
    <property type="entry name" value="Quinoprotein_ADH-like_sf"/>
</dbReference>
<evidence type="ECO:0000256" key="1">
    <source>
        <dbReference type="SAM" id="SignalP"/>
    </source>
</evidence>
<dbReference type="InParanoid" id="A0LLJ0"/>
<keyword evidence="3" id="KW-1185">Reference proteome</keyword>
<dbReference type="AlphaFoldDB" id="A0LLJ0"/>
<evidence type="ECO:0000313" key="3">
    <source>
        <dbReference type="Proteomes" id="UP000001784"/>
    </source>
</evidence>
<dbReference type="eggNOG" id="COG1520">
    <property type="taxonomic scope" value="Bacteria"/>
</dbReference>
<dbReference type="PANTHER" id="PTHR35580">
    <property type="entry name" value="CELL SURFACE GLYCOPROTEIN (S-LAYER PROTEIN)-LIKE PROTEIN"/>
    <property type="match status" value="1"/>
</dbReference>
<dbReference type="HOGENOM" id="CLU_035227_1_1_7"/>
<name>A0LLJ0_SYNFM</name>
<dbReference type="STRING" id="335543.Sfum_2614"/>
<keyword evidence="1" id="KW-0732">Signal</keyword>
<dbReference type="Proteomes" id="UP000001784">
    <property type="component" value="Chromosome"/>
</dbReference>
<dbReference type="KEGG" id="sfu:Sfum_2614"/>
<dbReference type="InterPro" id="IPR052918">
    <property type="entry name" value="Motility_Chemotaxis_Reg"/>
</dbReference>
<protein>
    <recommendedName>
        <fullName evidence="4">Beta-propeller repeat protein</fullName>
    </recommendedName>
</protein>
<accession>A0LLJ0</accession>
<dbReference type="EMBL" id="CP000478">
    <property type="protein sequence ID" value="ABK18292.1"/>
    <property type="molecule type" value="Genomic_DNA"/>
</dbReference>
<reference evidence="2 3" key="1">
    <citation type="submission" date="2006-10" db="EMBL/GenBank/DDBJ databases">
        <title>Complete sequence of Syntrophobacter fumaroxidans MPOB.</title>
        <authorList>
            <consortium name="US DOE Joint Genome Institute"/>
            <person name="Copeland A."/>
            <person name="Lucas S."/>
            <person name="Lapidus A."/>
            <person name="Barry K."/>
            <person name="Detter J.C."/>
            <person name="Glavina del Rio T."/>
            <person name="Hammon N."/>
            <person name="Israni S."/>
            <person name="Pitluck S."/>
            <person name="Goltsman E.G."/>
            <person name="Martinez M."/>
            <person name="Schmutz J."/>
            <person name="Larimer F."/>
            <person name="Land M."/>
            <person name="Hauser L."/>
            <person name="Kyrpides N."/>
            <person name="Kim E."/>
            <person name="Boone D.R."/>
            <person name="Brockman F."/>
            <person name="Culley D."/>
            <person name="Ferry J."/>
            <person name="Gunsalus R."/>
            <person name="McInerney M.J."/>
            <person name="Morrison M."/>
            <person name="Plugge C."/>
            <person name="Rohlin L."/>
            <person name="Scholten J."/>
            <person name="Sieber J."/>
            <person name="Stams A.J.M."/>
            <person name="Worm P."/>
            <person name="Henstra A.M."/>
            <person name="Richardson P."/>
        </authorList>
    </citation>
    <scope>NUCLEOTIDE SEQUENCE [LARGE SCALE GENOMIC DNA]</scope>
    <source>
        <strain evidence="3">DSM 10017 / MPOB</strain>
    </source>
</reference>
<dbReference type="PANTHER" id="PTHR35580:SF1">
    <property type="entry name" value="PHYTASE-LIKE DOMAIN-CONTAINING PROTEIN"/>
    <property type="match status" value="1"/>
</dbReference>
<feature type="signal peptide" evidence="1">
    <location>
        <begin position="1"/>
        <end position="26"/>
    </location>
</feature>
<dbReference type="InterPro" id="IPR011042">
    <property type="entry name" value="6-blade_b-propeller_TolB-like"/>
</dbReference>
<dbReference type="RefSeq" id="WP_011699459.1">
    <property type="nucleotide sequence ID" value="NC_008554.1"/>
</dbReference>
<feature type="chain" id="PRO_5002627313" description="Beta-propeller repeat protein" evidence="1">
    <location>
        <begin position="27"/>
        <end position="480"/>
    </location>
</feature>
<gene>
    <name evidence="2" type="ordered locus">Sfum_2614</name>
</gene>
<organism evidence="2 3">
    <name type="scientific">Syntrophobacter fumaroxidans (strain DSM 10017 / MPOB)</name>
    <dbReference type="NCBI Taxonomy" id="335543"/>
    <lineage>
        <taxon>Bacteria</taxon>
        <taxon>Pseudomonadati</taxon>
        <taxon>Thermodesulfobacteriota</taxon>
        <taxon>Syntrophobacteria</taxon>
        <taxon>Syntrophobacterales</taxon>
        <taxon>Syntrophobacteraceae</taxon>
        <taxon>Syntrophobacter</taxon>
    </lineage>
</organism>